<dbReference type="GO" id="GO:0046856">
    <property type="term" value="P:phosphatidylinositol dephosphorylation"/>
    <property type="evidence" value="ECO:0007669"/>
    <property type="project" value="InterPro"/>
</dbReference>
<dbReference type="GO" id="GO:0005765">
    <property type="term" value="C:lysosomal membrane"/>
    <property type="evidence" value="ECO:0007669"/>
    <property type="project" value="UniProtKB-SubCell"/>
</dbReference>
<evidence type="ECO:0000256" key="4">
    <source>
        <dbReference type="ARBA" id="ARBA00012936"/>
    </source>
</evidence>
<evidence type="ECO:0000313" key="12">
    <source>
        <dbReference type="EMBL" id="CAH0109168.1"/>
    </source>
</evidence>
<comment type="caution">
    <text evidence="12">The sequence shown here is derived from an EMBL/GenBank/DDBJ whole genome shotgun (WGS) entry which is preliminary data.</text>
</comment>
<evidence type="ECO:0000256" key="8">
    <source>
        <dbReference type="ARBA" id="ARBA00022989"/>
    </source>
</evidence>
<feature type="transmembrane region" description="Helical" evidence="11">
    <location>
        <begin position="167"/>
        <end position="188"/>
    </location>
</feature>
<comment type="subcellular location">
    <subcellularLocation>
        <location evidence="2 11">Late endosome membrane</location>
        <topology evidence="2 11">Multi-pass membrane protein</topology>
    </subcellularLocation>
    <subcellularLocation>
        <location evidence="3 11">Lysosome membrane</location>
        <topology evidence="3 11">Multi-pass membrane protein</topology>
    </subcellularLocation>
</comment>
<comment type="catalytic activity">
    <reaction evidence="1 11">
        <text>a 1,2-diacyl-sn-glycero-3-phospho-(1D-myo-inositol-4,5-bisphosphate) + H2O = a 1,2-diacyl-sn-glycero-3-phospho-(1D-myo-inositol-5-phosphate) + phosphate</text>
        <dbReference type="Rhea" id="RHEA:25674"/>
        <dbReference type="ChEBI" id="CHEBI:15377"/>
        <dbReference type="ChEBI" id="CHEBI:43474"/>
        <dbReference type="ChEBI" id="CHEBI:57795"/>
        <dbReference type="ChEBI" id="CHEBI:58456"/>
        <dbReference type="EC" id="3.1.3.78"/>
    </reaction>
</comment>
<dbReference type="GO" id="GO:0031902">
    <property type="term" value="C:late endosome membrane"/>
    <property type="evidence" value="ECO:0007669"/>
    <property type="project" value="UniProtKB-SubCell"/>
</dbReference>
<evidence type="ECO:0000256" key="2">
    <source>
        <dbReference type="ARBA" id="ARBA00004107"/>
    </source>
</evidence>
<dbReference type="EC" id="3.1.3.78" evidence="4 11"/>
<proteinExistence type="predicted"/>
<reference evidence="12" key="1">
    <citation type="submission" date="2021-11" db="EMBL/GenBank/DDBJ databases">
        <authorList>
            <person name="Schell T."/>
        </authorList>
    </citation>
    <scope>NUCLEOTIDE SEQUENCE</scope>
    <source>
        <strain evidence="12">M5</strain>
    </source>
</reference>
<evidence type="ECO:0000256" key="10">
    <source>
        <dbReference type="ARBA" id="ARBA00023228"/>
    </source>
</evidence>
<dbReference type="PANTHER" id="PTHR21014">
    <property type="entry name" value="PHOSPHATIDYLINOSITOL-4,5-BISPHOSPHATE 4-PHOSPHATASE"/>
    <property type="match status" value="1"/>
</dbReference>
<dbReference type="GO" id="GO:0030670">
    <property type="term" value="C:phagocytic vesicle membrane"/>
    <property type="evidence" value="ECO:0007669"/>
    <property type="project" value="TreeGrafter"/>
</dbReference>
<dbReference type="EMBL" id="CAKKLH010000291">
    <property type="protein sequence ID" value="CAH0109168.1"/>
    <property type="molecule type" value="Genomic_DNA"/>
</dbReference>
<keyword evidence="5 11" id="KW-0812">Transmembrane</keyword>
<keyword evidence="9 11" id="KW-0472">Membrane</keyword>
<protein>
    <recommendedName>
        <fullName evidence="4 11">Phosphatidylinositol-4,5-bisphosphate 4-phosphatase</fullName>
        <ecNumber evidence="4 11">3.1.3.78</ecNumber>
    </recommendedName>
</protein>
<keyword evidence="13" id="KW-1185">Reference proteome</keyword>
<dbReference type="GO" id="GO:0034597">
    <property type="term" value="F:phosphatidylinositol-4,5-bisphosphate 4-phosphatase activity"/>
    <property type="evidence" value="ECO:0007669"/>
    <property type="project" value="UniProtKB-EC"/>
</dbReference>
<comment type="function">
    <text evidence="11">Catalyzes the hydrolysis of phosphatidylinositol-4,5-bisphosphate (PtdIns-4,5-P2) to phosphatidylinositol-4-phosphate (PtdIns-4-P).</text>
</comment>
<dbReference type="InterPro" id="IPR019178">
    <property type="entry name" value="PtdIns-P2-Ptase"/>
</dbReference>
<dbReference type="OrthoDB" id="6367581at2759"/>
<keyword evidence="10 11" id="KW-0458">Lysosome</keyword>
<keyword evidence="8 11" id="KW-1133">Transmembrane helix</keyword>
<sequence>MHPGSKKPVRDYGSAHYVSLSTIVSTTYPSTIKEISCAICQSNIDISKRGETNVVQCSQCHEATPVGPAPKGKKYARCQCKCLLVCCETAIKIACPRTNCKRVTHLISSSSHKTMPMPSVLFTCAYCCNPFRSEPPTDPAGCFVQCPHFQCKNMTLIGGSRLATKWAIFYTFLSVIFIALAIGVMWSAYYVDQSSRGGLYAGYIGLFLVAMIFLVRSIFYWTIQVSERQGSA</sequence>
<evidence type="ECO:0000256" key="1">
    <source>
        <dbReference type="ARBA" id="ARBA00001261"/>
    </source>
</evidence>
<evidence type="ECO:0000256" key="3">
    <source>
        <dbReference type="ARBA" id="ARBA00004155"/>
    </source>
</evidence>
<evidence type="ECO:0000256" key="7">
    <source>
        <dbReference type="ARBA" id="ARBA00022801"/>
    </source>
</evidence>
<dbReference type="GO" id="GO:0005886">
    <property type="term" value="C:plasma membrane"/>
    <property type="evidence" value="ECO:0007669"/>
    <property type="project" value="TreeGrafter"/>
</dbReference>
<feature type="transmembrane region" description="Helical" evidence="11">
    <location>
        <begin position="200"/>
        <end position="223"/>
    </location>
</feature>
<dbReference type="AlphaFoldDB" id="A0A8J2S0M6"/>
<evidence type="ECO:0000313" key="13">
    <source>
        <dbReference type="Proteomes" id="UP000789390"/>
    </source>
</evidence>
<evidence type="ECO:0000256" key="5">
    <source>
        <dbReference type="ARBA" id="ARBA00022692"/>
    </source>
</evidence>
<evidence type="ECO:0000256" key="9">
    <source>
        <dbReference type="ARBA" id="ARBA00023136"/>
    </source>
</evidence>
<name>A0A8J2S0M6_9CRUS</name>
<keyword evidence="6 11" id="KW-0967">Endosome</keyword>
<organism evidence="12 13">
    <name type="scientific">Daphnia galeata</name>
    <dbReference type="NCBI Taxonomy" id="27404"/>
    <lineage>
        <taxon>Eukaryota</taxon>
        <taxon>Metazoa</taxon>
        <taxon>Ecdysozoa</taxon>
        <taxon>Arthropoda</taxon>
        <taxon>Crustacea</taxon>
        <taxon>Branchiopoda</taxon>
        <taxon>Diplostraca</taxon>
        <taxon>Cladocera</taxon>
        <taxon>Anomopoda</taxon>
        <taxon>Daphniidae</taxon>
        <taxon>Daphnia</taxon>
    </lineage>
</organism>
<evidence type="ECO:0000256" key="6">
    <source>
        <dbReference type="ARBA" id="ARBA00022753"/>
    </source>
</evidence>
<accession>A0A8J2S0M6</accession>
<dbReference type="Pfam" id="PF09788">
    <property type="entry name" value="Tmemb_55A"/>
    <property type="match status" value="1"/>
</dbReference>
<keyword evidence="7 11" id="KW-0378">Hydrolase</keyword>
<gene>
    <name evidence="12" type="ORF">DGAL_LOCUS12632</name>
</gene>
<dbReference type="PANTHER" id="PTHR21014:SF6">
    <property type="entry name" value="PHOSPHATIDYLINOSITOL-4,5-BISPHOSPHATE 4-PHOSPHATASE"/>
    <property type="match status" value="1"/>
</dbReference>
<evidence type="ECO:0000256" key="11">
    <source>
        <dbReference type="RuleBase" id="RU365008"/>
    </source>
</evidence>
<dbReference type="Proteomes" id="UP000789390">
    <property type="component" value="Unassembled WGS sequence"/>
</dbReference>